<dbReference type="InterPro" id="IPR016776">
    <property type="entry name" value="ApeP-like_dehydratase"/>
</dbReference>
<sequence length="153" mass="17170">MPYDTDMQEMIFPSEAWRFIPQKPPFVFVTRLIRCEEGYAETEFDVPRDCVLVSGGFLYEGGIAEFMAQSCAVYVGCRDFLAGRKEPQTGVLGAVSRMKIDLLPPAGCRLSCRVEVMGDFYGMLMFNARVCMDCGNVVKTVAEGRLTTSRLYE</sequence>
<accession>A0A9D9IGA7</accession>
<evidence type="ECO:0000313" key="1">
    <source>
        <dbReference type="EMBL" id="MBO8472229.1"/>
    </source>
</evidence>
<dbReference type="Gene3D" id="3.10.129.10">
    <property type="entry name" value="Hotdog Thioesterase"/>
    <property type="match status" value="1"/>
</dbReference>
<dbReference type="AlphaFoldDB" id="A0A9D9IGA7"/>
<dbReference type="SUPFAM" id="SSF54637">
    <property type="entry name" value="Thioesterase/thiol ester dehydrase-isomerase"/>
    <property type="match status" value="1"/>
</dbReference>
<name>A0A9D9IGA7_9BACT</name>
<gene>
    <name evidence="1" type="ORF">IAB81_01175</name>
</gene>
<reference evidence="1" key="1">
    <citation type="submission" date="2020-10" db="EMBL/GenBank/DDBJ databases">
        <authorList>
            <person name="Gilroy R."/>
        </authorList>
    </citation>
    <scope>NUCLEOTIDE SEQUENCE</scope>
    <source>
        <strain evidence="1">B1-8020</strain>
    </source>
</reference>
<dbReference type="InterPro" id="IPR029069">
    <property type="entry name" value="HotDog_dom_sf"/>
</dbReference>
<dbReference type="Pfam" id="PF22817">
    <property type="entry name" value="ApeP-like"/>
    <property type="match status" value="1"/>
</dbReference>
<dbReference type="Proteomes" id="UP000823604">
    <property type="component" value="Unassembled WGS sequence"/>
</dbReference>
<reference evidence="1" key="2">
    <citation type="journal article" date="2021" name="PeerJ">
        <title>Extensive microbial diversity within the chicken gut microbiome revealed by metagenomics and culture.</title>
        <authorList>
            <person name="Gilroy R."/>
            <person name="Ravi A."/>
            <person name="Getino M."/>
            <person name="Pursley I."/>
            <person name="Horton D.L."/>
            <person name="Alikhan N.F."/>
            <person name="Baker D."/>
            <person name="Gharbi K."/>
            <person name="Hall N."/>
            <person name="Watson M."/>
            <person name="Adriaenssens E.M."/>
            <person name="Foster-Nyarko E."/>
            <person name="Jarju S."/>
            <person name="Secka A."/>
            <person name="Antonio M."/>
            <person name="Oren A."/>
            <person name="Chaudhuri R.R."/>
            <person name="La Ragione R."/>
            <person name="Hildebrand F."/>
            <person name="Pallen M.J."/>
        </authorList>
    </citation>
    <scope>NUCLEOTIDE SEQUENCE</scope>
    <source>
        <strain evidence="1">B1-8020</strain>
    </source>
</reference>
<proteinExistence type="predicted"/>
<protein>
    <submittedName>
        <fullName evidence="1">Uncharacterized protein</fullName>
    </submittedName>
</protein>
<dbReference type="EMBL" id="JADIMA010000011">
    <property type="protein sequence ID" value="MBO8472229.1"/>
    <property type="molecule type" value="Genomic_DNA"/>
</dbReference>
<comment type="caution">
    <text evidence="1">The sequence shown here is derived from an EMBL/GenBank/DDBJ whole genome shotgun (WGS) entry which is preliminary data.</text>
</comment>
<organism evidence="1 2">
    <name type="scientific">Candidatus Merdivivens pullicola</name>
    <dbReference type="NCBI Taxonomy" id="2840872"/>
    <lineage>
        <taxon>Bacteria</taxon>
        <taxon>Pseudomonadati</taxon>
        <taxon>Bacteroidota</taxon>
        <taxon>Bacteroidia</taxon>
        <taxon>Bacteroidales</taxon>
        <taxon>Muribaculaceae</taxon>
        <taxon>Muribaculaceae incertae sedis</taxon>
        <taxon>Candidatus Merdivivens</taxon>
    </lineage>
</organism>
<evidence type="ECO:0000313" key="2">
    <source>
        <dbReference type="Proteomes" id="UP000823604"/>
    </source>
</evidence>